<dbReference type="InterPro" id="IPR029068">
    <property type="entry name" value="Glyas_Bleomycin-R_OHBP_Dase"/>
</dbReference>
<dbReference type="PANTHER" id="PTHR33990">
    <property type="entry name" value="PROTEIN YJDN-RELATED"/>
    <property type="match status" value="1"/>
</dbReference>
<evidence type="ECO:0000259" key="1">
    <source>
        <dbReference type="Pfam" id="PF06983"/>
    </source>
</evidence>
<dbReference type="eggNOG" id="COG2764">
    <property type="taxonomic scope" value="Bacteria"/>
</dbReference>
<name>Q01VR8_SOLUE</name>
<reference evidence="2" key="1">
    <citation type="submission" date="2006-10" db="EMBL/GenBank/DDBJ databases">
        <title>Complete sequence of Solibacter usitatus Ellin6076.</title>
        <authorList>
            <consortium name="US DOE Joint Genome Institute"/>
            <person name="Copeland A."/>
            <person name="Lucas S."/>
            <person name="Lapidus A."/>
            <person name="Barry K."/>
            <person name="Detter J.C."/>
            <person name="Glavina del Rio T."/>
            <person name="Hammon N."/>
            <person name="Israni S."/>
            <person name="Dalin E."/>
            <person name="Tice H."/>
            <person name="Pitluck S."/>
            <person name="Thompson L.S."/>
            <person name="Brettin T."/>
            <person name="Bruce D."/>
            <person name="Han C."/>
            <person name="Tapia R."/>
            <person name="Gilna P."/>
            <person name="Schmutz J."/>
            <person name="Larimer F."/>
            <person name="Land M."/>
            <person name="Hauser L."/>
            <person name="Kyrpides N."/>
            <person name="Mikhailova N."/>
            <person name="Janssen P.H."/>
            <person name="Kuske C.R."/>
            <person name="Richardson P."/>
        </authorList>
    </citation>
    <scope>NUCLEOTIDE SEQUENCE</scope>
    <source>
        <strain evidence="2">Ellin6076</strain>
    </source>
</reference>
<dbReference type="InParanoid" id="Q01VR8"/>
<dbReference type="AlphaFoldDB" id="Q01VR8"/>
<protein>
    <submittedName>
        <fullName evidence="2">Glyoxalase/bleomycin resistance protein/dioxygenase</fullName>
    </submittedName>
</protein>
<dbReference type="Gene3D" id="3.10.180.10">
    <property type="entry name" value="2,3-Dihydroxybiphenyl 1,2-Dioxygenase, domain 1"/>
    <property type="match status" value="1"/>
</dbReference>
<dbReference type="OrthoDB" id="9795306at2"/>
<gene>
    <name evidence="2" type="ordered locus">Acid_5297</name>
</gene>
<keyword evidence="2" id="KW-0560">Oxidoreductase</keyword>
<dbReference type="SUPFAM" id="SSF54593">
    <property type="entry name" value="Glyoxalase/Bleomycin resistance protein/Dihydroxybiphenyl dioxygenase"/>
    <property type="match status" value="1"/>
</dbReference>
<dbReference type="EMBL" id="CP000473">
    <property type="protein sequence ID" value="ABJ86247.1"/>
    <property type="molecule type" value="Genomic_DNA"/>
</dbReference>
<dbReference type="CDD" id="cd06588">
    <property type="entry name" value="PhnB_like"/>
    <property type="match status" value="1"/>
</dbReference>
<dbReference type="Pfam" id="PF06983">
    <property type="entry name" value="3-dmu-9_3-mt"/>
    <property type="match status" value="1"/>
</dbReference>
<feature type="domain" description="PhnB-like" evidence="1">
    <location>
        <begin position="2"/>
        <end position="130"/>
    </location>
</feature>
<proteinExistence type="predicted"/>
<keyword evidence="2" id="KW-0223">Dioxygenase</keyword>
<organism evidence="2">
    <name type="scientific">Solibacter usitatus (strain Ellin6076)</name>
    <dbReference type="NCBI Taxonomy" id="234267"/>
    <lineage>
        <taxon>Bacteria</taxon>
        <taxon>Pseudomonadati</taxon>
        <taxon>Acidobacteriota</taxon>
        <taxon>Terriglobia</taxon>
        <taxon>Bryobacterales</taxon>
        <taxon>Solibacteraceae</taxon>
        <taxon>Candidatus Solibacter</taxon>
    </lineage>
</organism>
<dbReference type="KEGG" id="sus:Acid_5297"/>
<dbReference type="STRING" id="234267.Acid_5297"/>
<accession>Q01VR8</accession>
<dbReference type="FunCoup" id="Q01VR8">
    <property type="interactions" value="141"/>
</dbReference>
<evidence type="ECO:0000313" key="2">
    <source>
        <dbReference type="EMBL" id="ABJ86247.1"/>
    </source>
</evidence>
<dbReference type="HOGENOM" id="CLU_046006_17_1_0"/>
<dbReference type="GO" id="GO:0051213">
    <property type="term" value="F:dioxygenase activity"/>
    <property type="evidence" value="ECO:0007669"/>
    <property type="project" value="UniProtKB-KW"/>
</dbReference>
<dbReference type="PANTHER" id="PTHR33990:SF1">
    <property type="entry name" value="PROTEIN YJDN"/>
    <property type="match status" value="1"/>
</dbReference>
<dbReference type="InterPro" id="IPR028973">
    <property type="entry name" value="PhnB-like"/>
</dbReference>
<sequence>MKLNVYLVFDGRCKEAFEFYQKVLGGNIEAMLPHAGTPAEGSVPAEWLDKIMHARLTIGDNLLMGSDAPPDHHKKPQAFSVNIGIDDQNEAERIFHALAENGSVMMPIAPTFWATRFGMCTDRFGIPWMINCPQTGGNN</sequence>